<sequence length="168" mass="19530">MQNISNYLKATLFFDDLNETRVKREDSFTIQQFHYECTRKRNNTGMPYGPTMTTLLQIQIKSLPNGYLKELYKRLDEQTESHFSVVFNATFRTDDCGENMLSDYDSGLIITGYVISVDETFGTWSESATVLPQEEKTTDLMMTNIKLLTKSIIYIGSDSYQKRLYINF</sequence>
<dbReference type="RefSeq" id="WP_204476030.1">
    <property type="nucleotide sequence ID" value="NZ_JACJJW010000022.1"/>
</dbReference>
<accession>A0ABS2EW89</accession>
<dbReference type="Proteomes" id="UP000703295">
    <property type="component" value="Unassembled WGS sequence"/>
</dbReference>
<keyword evidence="2" id="KW-1185">Reference proteome</keyword>
<organism evidence="1 2">
    <name type="scientific">Bacteroides mediterraneensis</name>
    <dbReference type="NCBI Taxonomy" id="1841856"/>
    <lineage>
        <taxon>Bacteria</taxon>
        <taxon>Pseudomonadati</taxon>
        <taxon>Bacteroidota</taxon>
        <taxon>Bacteroidia</taxon>
        <taxon>Bacteroidales</taxon>
        <taxon>Bacteroidaceae</taxon>
        <taxon>Bacteroides</taxon>
    </lineage>
</organism>
<name>A0ABS2EW89_9BACE</name>
<protein>
    <submittedName>
        <fullName evidence="1">Uncharacterized protein</fullName>
    </submittedName>
</protein>
<reference evidence="1 2" key="1">
    <citation type="journal article" date="2021" name="Sci. Rep.">
        <title>The distribution of antibiotic resistance genes in chicken gut microbiota commensals.</title>
        <authorList>
            <person name="Juricova H."/>
            <person name="Matiasovicova J."/>
            <person name="Kubasova T."/>
            <person name="Cejkova D."/>
            <person name="Rychlik I."/>
        </authorList>
    </citation>
    <scope>NUCLEOTIDE SEQUENCE [LARGE SCALE GENOMIC DNA]</scope>
    <source>
        <strain evidence="1 2">An801</strain>
    </source>
</reference>
<evidence type="ECO:0000313" key="1">
    <source>
        <dbReference type="EMBL" id="MBM6758856.1"/>
    </source>
</evidence>
<comment type="caution">
    <text evidence="1">The sequence shown here is derived from an EMBL/GenBank/DDBJ whole genome shotgun (WGS) entry which is preliminary data.</text>
</comment>
<proteinExistence type="predicted"/>
<dbReference type="EMBL" id="JACJJW010000022">
    <property type="protein sequence ID" value="MBM6758856.1"/>
    <property type="molecule type" value="Genomic_DNA"/>
</dbReference>
<evidence type="ECO:0000313" key="2">
    <source>
        <dbReference type="Proteomes" id="UP000703295"/>
    </source>
</evidence>
<gene>
    <name evidence="1" type="ORF">H6A31_09235</name>
</gene>